<sequence length="337" mass="35350">MPDRNPNPPQTWADAFAQLPPETPPADGWARMAATLAARQGAPAQAASTAQMPSSPVAHIDTPPRRRSAAYPARQWAIAAMLAIALPLGLWLSLRAQRPTLEVQSPGPIAHEAAPRNGGVEAPGVRASDGAVPASPANADAQRSDTVAVQPNPATATPLHIEPADTKTQRAPRKAAAVANAQRPGSTRATATRATPSHADTPAPERIAAELTPAQSDTDPAKTAALVADASASQRETALAAQLRELQTESAQLEALVTLTRDDRVASATAALMSSDLDQRLSLIDTALTDAALPAEQRLALWRQRVGALRALAGVESTQRWFAARGERYDDALVRVD</sequence>
<name>A0ABY3XG89_9GAMM</name>
<accession>A0ABY3XG89</accession>
<gene>
    <name evidence="3" type="ORF">MOV92_05085</name>
</gene>
<reference evidence="3 4" key="1">
    <citation type="submission" date="2022-03" db="EMBL/GenBank/DDBJ databases">
        <title>Complete genome sequence of Lysobacter capsici VKM B-2533 and Lysobacter gummosus 10.1.1, promising sources of lytic agents.</title>
        <authorList>
            <person name="Tarlachkov S.V."/>
            <person name="Kudryakova I.V."/>
            <person name="Afoshin A.S."/>
            <person name="Leontyevskaya E.A."/>
            <person name="Leontyevskaya N.V."/>
        </authorList>
    </citation>
    <scope>NUCLEOTIDE SEQUENCE [LARGE SCALE GENOMIC DNA]</scope>
    <source>
        <strain evidence="3 4">10.1.1</strain>
    </source>
</reference>
<feature type="region of interest" description="Disordered" evidence="2">
    <location>
        <begin position="1"/>
        <end position="66"/>
    </location>
</feature>
<protein>
    <recommendedName>
        <fullName evidence="5">Transmembrane protein</fullName>
    </recommendedName>
</protein>
<feature type="region of interest" description="Disordered" evidence="2">
    <location>
        <begin position="105"/>
        <end position="204"/>
    </location>
</feature>
<proteinExistence type="predicted"/>
<keyword evidence="1" id="KW-0175">Coiled coil</keyword>
<evidence type="ECO:0000313" key="4">
    <source>
        <dbReference type="Proteomes" id="UP000829194"/>
    </source>
</evidence>
<feature type="compositionally biased region" description="Low complexity" evidence="2">
    <location>
        <begin position="33"/>
        <end position="56"/>
    </location>
</feature>
<feature type="coiled-coil region" evidence="1">
    <location>
        <begin position="236"/>
        <end position="263"/>
    </location>
</feature>
<dbReference type="RefSeq" id="WP_057941849.1">
    <property type="nucleotide sequence ID" value="NZ_CP011131.1"/>
</dbReference>
<evidence type="ECO:0000256" key="1">
    <source>
        <dbReference type="SAM" id="Coils"/>
    </source>
</evidence>
<organism evidence="3 4">
    <name type="scientific">Lysobacter gummosus</name>
    <dbReference type="NCBI Taxonomy" id="262324"/>
    <lineage>
        <taxon>Bacteria</taxon>
        <taxon>Pseudomonadati</taxon>
        <taxon>Pseudomonadota</taxon>
        <taxon>Gammaproteobacteria</taxon>
        <taxon>Lysobacterales</taxon>
        <taxon>Lysobacteraceae</taxon>
        <taxon>Lysobacter</taxon>
    </lineage>
</organism>
<dbReference type="Proteomes" id="UP000829194">
    <property type="component" value="Chromosome"/>
</dbReference>
<evidence type="ECO:0000313" key="3">
    <source>
        <dbReference type="EMBL" id="UNP30638.1"/>
    </source>
</evidence>
<evidence type="ECO:0008006" key="5">
    <source>
        <dbReference type="Google" id="ProtNLM"/>
    </source>
</evidence>
<keyword evidence="4" id="KW-1185">Reference proteome</keyword>
<feature type="compositionally biased region" description="Polar residues" evidence="2">
    <location>
        <begin position="144"/>
        <end position="155"/>
    </location>
</feature>
<feature type="compositionally biased region" description="Low complexity" evidence="2">
    <location>
        <begin position="174"/>
        <end position="195"/>
    </location>
</feature>
<dbReference type="EMBL" id="CP093547">
    <property type="protein sequence ID" value="UNP30638.1"/>
    <property type="molecule type" value="Genomic_DNA"/>
</dbReference>
<evidence type="ECO:0000256" key="2">
    <source>
        <dbReference type="SAM" id="MobiDB-lite"/>
    </source>
</evidence>